<evidence type="ECO:0000313" key="4">
    <source>
        <dbReference type="EMBL" id="WZN43704.1"/>
    </source>
</evidence>
<feature type="domain" description="Outer membrane protein beta-barrel" evidence="3">
    <location>
        <begin position="7"/>
        <end position="188"/>
    </location>
</feature>
<dbReference type="Pfam" id="PF13505">
    <property type="entry name" value="OMP_b-brl"/>
    <property type="match status" value="1"/>
</dbReference>
<accession>A0ABZ2YV64</accession>
<dbReference type="InterPro" id="IPR027385">
    <property type="entry name" value="Beta-barrel_OMP"/>
</dbReference>
<gene>
    <name evidence="4" type="ORF">WJU16_11775</name>
</gene>
<evidence type="ECO:0000259" key="3">
    <source>
        <dbReference type="Pfam" id="PF13505"/>
    </source>
</evidence>
<protein>
    <submittedName>
        <fullName evidence="4">Outer membrane beta-barrel protein</fullName>
    </submittedName>
</protein>
<evidence type="ECO:0000313" key="5">
    <source>
        <dbReference type="Proteomes" id="UP001485459"/>
    </source>
</evidence>
<sequence>MKKMIVMAALALFGSQFAKAQVQKGNFLVGGTLGFNSYTEKTDGVDGKYSESKITISPKAGYALSDKWMVGVFVDGGFGTKKTEAGEVSTKDKSSMIAPGVFVRNYCQIADSKVYFTSEANVAYGFGSNEVADVKVSKTNEIRANIMPGISYLVGKRLMLEGNLGGLSYSNMTVKPENGGAEKKYSNFDFNFIRSFNVGASFLF</sequence>
<reference evidence="5" key="1">
    <citation type="submission" date="2024-03" db="EMBL/GenBank/DDBJ databases">
        <title>Chitinophaga horti sp. nov., isolated from garden soil.</title>
        <authorList>
            <person name="Lee D.S."/>
            <person name="Han D.M."/>
            <person name="Baek J.H."/>
            <person name="Choi D.G."/>
            <person name="Jeon J.H."/>
            <person name="Jeon C.O."/>
        </authorList>
    </citation>
    <scope>NUCLEOTIDE SEQUENCE [LARGE SCALE GENOMIC DNA]</scope>
    <source>
        <strain evidence="5">GPA1</strain>
    </source>
</reference>
<organism evidence="4 5">
    <name type="scientific">Chitinophaga pollutisoli</name>
    <dbReference type="NCBI Taxonomy" id="3133966"/>
    <lineage>
        <taxon>Bacteria</taxon>
        <taxon>Pseudomonadati</taxon>
        <taxon>Bacteroidota</taxon>
        <taxon>Chitinophagia</taxon>
        <taxon>Chitinophagales</taxon>
        <taxon>Chitinophagaceae</taxon>
        <taxon>Chitinophaga</taxon>
    </lineage>
</organism>
<feature type="chain" id="PRO_5047511431" evidence="2">
    <location>
        <begin position="21"/>
        <end position="204"/>
    </location>
</feature>
<keyword evidence="5" id="KW-1185">Reference proteome</keyword>
<dbReference type="InterPro" id="IPR011250">
    <property type="entry name" value="OMP/PagP_B-barrel"/>
</dbReference>
<dbReference type="RefSeq" id="WP_341838504.1">
    <property type="nucleotide sequence ID" value="NZ_CP149822.1"/>
</dbReference>
<evidence type="ECO:0000256" key="2">
    <source>
        <dbReference type="SAM" id="SignalP"/>
    </source>
</evidence>
<proteinExistence type="predicted"/>
<feature type="signal peptide" evidence="2">
    <location>
        <begin position="1"/>
        <end position="20"/>
    </location>
</feature>
<dbReference type="Proteomes" id="UP001485459">
    <property type="component" value="Chromosome"/>
</dbReference>
<name>A0ABZ2YV64_9BACT</name>
<dbReference type="SUPFAM" id="SSF56925">
    <property type="entry name" value="OMPA-like"/>
    <property type="match status" value="1"/>
</dbReference>
<dbReference type="EMBL" id="CP149822">
    <property type="protein sequence ID" value="WZN43704.1"/>
    <property type="molecule type" value="Genomic_DNA"/>
</dbReference>
<keyword evidence="1 2" id="KW-0732">Signal</keyword>
<evidence type="ECO:0000256" key="1">
    <source>
        <dbReference type="ARBA" id="ARBA00022729"/>
    </source>
</evidence>